<dbReference type="SUPFAM" id="SSF47090">
    <property type="entry name" value="PGBD-like"/>
    <property type="match status" value="1"/>
</dbReference>
<feature type="chain" id="PRO_5010253038" evidence="1">
    <location>
        <begin position="25"/>
        <end position="181"/>
    </location>
</feature>
<name>A0A1H8F6I7_9RHOB</name>
<dbReference type="InterPro" id="IPR002477">
    <property type="entry name" value="Peptidoglycan-bd-like"/>
</dbReference>
<keyword evidence="4" id="KW-1185">Reference proteome</keyword>
<keyword evidence="1" id="KW-0732">Signal</keyword>
<evidence type="ECO:0000313" key="4">
    <source>
        <dbReference type="Proteomes" id="UP000183002"/>
    </source>
</evidence>
<dbReference type="InterPro" id="IPR036365">
    <property type="entry name" value="PGBD-like_sf"/>
</dbReference>
<proteinExistence type="predicted"/>
<accession>A0A1H8F6I7</accession>
<gene>
    <name evidence="3" type="ORF">SAMN05216227_101031</name>
</gene>
<feature type="signal peptide" evidence="1">
    <location>
        <begin position="1"/>
        <end position="24"/>
    </location>
</feature>
<dbReference type="Pfam" id="PF01471">
    <property type="entry name" value="PG_binding_1"/>
    <property type="match status" value="1"/>
</dbReference>
<dbReference type="EMBL" id="FOCO01000010">
    <property type="protein sequence ID" value="SEN26747.1"/>
    <property type="molecule type" value="Genomic_DNA"/>
</dbReference>
<protein>
    <submittedName>
        <fullName evidence="3">Putative peptidoglycan binding domain-containing protein</fullName>
    </submittedName>
</protein>
<sequence length="181" mass="20429">MLLKTKLIATLTALSLTIAAPAHALGKNERNVLKGVAATVIIGAIVNDLNNKNAQTRHVEQPSHRGRYVEPQYVQPRYVEPRYVQPRYVEPRHSEPRRVKSHYGSSVHNTAAAKVFNNYSRAERVEIQRQLARHGYYHGSYDGAFGPRTHRAIAAFARDYGNHNALDTRRGAYRVYEALLG</sequence>
<evidence type="ECO:0000256" key="1">
    <source>
        <dbReference type="SAM" id="SignalP"/>
    </source>
</evidence>
<organism evidence="3 4">
    <name type="scientific">Pseudorhodobacter antarcticus</name>
    <dbReference type="NCBI Taxonomy" id="1077947"/>
    <lineage>
        <taxon>Bacteria</taxon>
        <taxon>Pseudomonadati</taxon>
        <taxon>Pseudomonadota</taxon>
        <taxon>Alphaproteobacteria</taxon>
        <taxon>Rhodobacterales</taxon>
        <taxon>Paracoccaceae</taxon>
        <taxon>Pseudorhodobacter</taxon>
    </lineage>
</organism>
<feature type="domain" description="Peptidoglycan binding-like" evidence="2">
    <location>
        <begin position="121"/>
        <end position="161"/>
    </location>
</feature>
<dbReference type="Gene3D" id="1.10.101.10">
    <property type="entry name" value="PGBD-like superfamily/PGBD"/>
    <property type="match status" value="1"/>
</dbReference>
<dbReference type="Proteomes" id="UP000183002">
    <property type="component" value="Unassembled WGS sequence"/>
</dbReference>
<evidence type="ECO:0000259" key="2">
    <source>
        <dbReference type="Pfam" id="PF01471"/>
    </source>
</evidence>
<dbReference type="InterPro" id="IPR036366">
    <property type="entry name" value="PGBDSf"/>
</dbReference>
<dbReference type="AlphaFoldDB" id="A0A1H8F6I7"/>
<evidence type="ECO:0000313" key="3">
    <source>
        <dbReference type="EMBL" id="SEN26747.1"/>
    </source>
</evidence>
<reference evidence="3 4" key="1">
    <citation type="submission" date="2016-10" db="EMBL/GenBank/DDBJ databases">
        <authorList>
            <person name="de Groot N.N."/>
        </authorList>
    </citation>
    <scope>NUCLEOTIDE SEQUENCE [LARGE SCALE GENOMIC DNA]</scope>
    <source>
        <strain evidence="3 4">CGMCC 1.10836</strain>
    </source>
</reference>